<proteinExistence type="predicted"/>
<keyword evidence="2" id="KW-1185">Reference proteome</keyword>
<gene>
    <name evidence="1" type="ORF">SAMN02745248_00731</name>
</gene>
<accession>A0A1M6LEN7</accession>
<reference evidence="1 2" key="1">
    <citation type="submission" date="2016-11" db="EMBL/GenBank/DDBJ databases">
        <authorList>
            <person name="Jaros S."/>
            <person name="Januszkiewicz K."/>
            <person name="Wedrychowicz H."/>
        </authorList>
    </citation>
    <scope>NUCLEOTIDE SEQUENCE [LARGE SCALE GENOMIC DNA]</scope>
    <source>
        <strain evidence="1 2">DSM 3090</strain>
    </source>
</reference>
<sequence>MRKNIIYGKIAILKWFLDFTLKYFSHTNSMVVLLSKFLDKYIVKYQMIRYAEYKRRQSFSGFQLT</sequence>
<protein>
    <submittedName>
        <fullName evidence="1">Uncharacterized protein</fullName>
    </submittedName>
</protein>
<dbReference type="RefSeq" id="WP_143146967.1">
    <property type="nucleotide sequence ID" value="NZ_FRAD01000005.1"/>
</dbReference>
<dbReference type="Proteomes" id="UP000183952">
    <property type="component" value="Unassembled WGS sequence"/>
</dbReference>
<dbReference type="AlphaFoldDB" id="A0A1M6LEN7"/>
<evidence type="ECO:0000313" key="1">
    <source>
        <dbReference type="EMBL" id="SHJ69622.1"/>
    </source>
</evidence>
<dbReference type="SUPFAM" id="SSF140500">
    <property type="entry name" value="BAS1536-like"/>
    <property type="match status" value="1"/>
</dbReference>
<dbReference type="EMBL" id="FRAD01000005">
    <property type="protein sequence ID" value="SHJ69622.1"/>
    <property type="molecule type" value="Genomic_DNA"/>
</dbReference>
<organism evidence="1 2">
    <name type="scientific">Hathewaya proteolytica DSM 3090</name>
    <dbReference type="NCBI Taxonomy" id="1121331"/>
    <lineage>
        <taxon>Bacteria</taxon>
        <taxon>Bacillati</taxon>
        <taxon>Bacillota</taxon>
        <taxon>Clostridia</taxon>
        <taxon>Eubacteriales</taxon>
        <taxon>Clostridiaceae</taxon>
        <taxon>Hathewaya</taxon>
    </lineage>
</organism>
<dbReference type="InterPro" id="IPR037208">
    <property type="entry name" value="Spo0E-like_sf"/>
</dbReference>
<evidence type="ECO:0000313" key="2">
    <source>
        <dbReference type="Proteomes" id="UP000183952"/>
    </source>
</evidence>
<dbReference type="GO" id="GO:0043937">
    <property type="term" value="P:regulation of sporulation"/>
    <property type="evidence" value="ECO:0007669"/>
    <property type="project" value="InterPro"/>
</dbReference>
<name>A0A1M6LEN7_9CLOT</name>